<dbReference type="EMBL" id="CM029049">
    <property type="protein sequence ID" value="KAG2570666.1"/>
    <property type="molecule type" value="Genomic_DNA"/>
</dbReference>
<dbReference type="Proteomes" id="UP000823388">
    <property type="component" value="Chromosome 7K"/>
</dbReference>
<evidence type="ECO:0000256" key="1">
    <source>
        <dbReference type="SAM" id="MobiDB-lite"/>
    </source>
</evidence>
<organism evidence="2 3">
    <name type="scientific">Panicum virgatum</name>
    <name type="common">Blackwell switchgrass</name>
    <dbReference type="NCBI Taxonomy" id="38727"/>
    <lineage>
        <taxon>Eukaryota</taxon>
        <taxon>Viridiplantae</taxon>
        <taxon>Streptophyta</taxon>
        <taxon>Embryophyta</taxon>
        <taxon>Tracheophyta</taxon>
        <taxon>Spermatophyta</taxon>
        <taxon>Magnoliopsida</taxon>
        <taxon>Liliopsida</taxon>
        <taxon>Poales</taxon>
        <taxon>Poaceae</taxon>
        <taxon>PACMAD clade</taxon>
        <taxon>Panicoideae</taxon>
        <taxon>Panicodae</taxon>
        <taxon>Paniceae</taxon>
        <taxon>Panicinae</taxon>
        <taxon>Panicum</taxon>
        <taxon>Panicum sect. Hiantes</taxon>
    </lineage>
</organism>
<protein>
    <submittedName>
        <fullName evidence="2">Uncharacterized protein</fullName>
    </submittedName>
</protein>
<reference evidence="2" key="1">
    <citation type="submission" date="2020-05" db="EMBL/GenBank/DDBJ databases">
        <title>WGS assembly of Panicum virgatum.</title>
        <authorList>
            <person name="Lovell J.T."/>
            <person name="Jenkins J."/>
            <person name="Shu S."/>
            <person name="Juenger T.E."/>
            <person name="Schmutz J."/>
        </authorList>
    </citation>
    <scope>NUCLEOTIDE SEQUENCE</scope>
    <source>
        <strain evidence="2">AP13</strain>
    </source>
</reference>
<comment type="caution">
    <text evidence="2">The sequence shown here is derived from an EMBL/GenBank/DDBJ whole genome shotgun (WGS) entry which is preliminary data.</text>
</comment>
<keyword evidence="3" id="KW-1185">Reference proteome</keyword>
<evidence type="ECO:0000313" key="3">
    <source>
        <dbReference type="Proteomes" id="UP000823388"/>
    </source>
</evidence>
<feature type="region of interest" description="Disordered" evidence="1">
    <location>
        <begin position="1"/>
        <end position="40"/>
    </location>
</feature>
<sequence>MEVPDTGKKEHRKEEDQAAQPFQPHPPHTPGRSTSAGGRLTWWSTSTASAPCPLQGPFSYALEKKYLALTGRKYDKVEGLIAPEQIAKVRKQEEEDGGEKNKGVIYELIRHTLHLMALFGCY</sequence>
<gene>
    <name evidence="2" type="ORF">PVAP13_7KG096009</name>
</gene>
<feature type="compositionally biased region" description="Basic and acidic residues" evidence="1">
    <location>
        <begin position="1"/>
        <end position="16"/>
    </location>
</feature>
<name>A0A8T0QIW6_PANVG</name>
<feature type="compositionally biased region" description="Polar residues" evidence="1">
    <location>
        <begin position="31"/>
        <end position="40"/>
    </location>
</feature>
<evidence type="ECO:0000313" key="2">
    <source>
        <dbReference type="EMBL" id="KAG2570666.1"/>
    </source>
</evidence>
<proteinExistence type="predicted"/>
<accession>A0A8T0QIW6</accession>
<dbReference type="AlphaFoldDB" id="A0A8T0QIW6"/>